<dbReference type="SUPFAM" id="SSF63829">
    <property type="entry name" value="Calcium-dependent phosphotriesterase"/>
    <property type="match status" value="1"/>
</dbReference>
<dbReference type="Pfam" id="PF03088">
    <property type="entry name" value="Str_synth"/>
    <property type="match status" value="1"/>
</dbReference>
<reference evidence="6 7" key="1">
    <citation type="journal article" date="2006" name="Nat. Biotechnol.">
        <title>Genome sequence of the ubiquitous hydrocarbon-degrading marine bacterium Alcanivorax borkumensis.</title>
        <authorList>
            <person name="Schneiker S."/>
            <person name="Martins dos Santos V.A.P."/>
            <person name="Bartels D."/>
            <person name="Bekel T."/>
            <person name="Brecht M."/>
            <person name="Buhrmester J."/>
            <person name="Chernikova T.N."/>
            <person name="Denaro R."/>
            <person name="Ferrer M."/>
            <person name="Gertler C."/>
            <person name="Goesmann A."/>
            <person name="Golyshina O.V."/>
            <person name="Kaminski F."/>
            <person name="Khachane A.N."/>
            <person name="Lang S."/>
            <person name="Linke B."/>
            <person name="McHardy A.C."/>
            <person name="Meyer F."/>
            <person name="Nechitaylo T."/>
            <person name="Puehler A."/>
            <person name="Regenhardt D."/>
            <person name="Rupp O."/>
            <person name="Sabirova J.S."/>
            <person name="Selbitschka W."/>
            <person name="Yakimov M.M."/>
            <person name="Timmis K.N."/>
            <person name="Vorhoelter F.-J."/>
            <person name="Weidner S."/>
            <person name="Kaiser O."/>
            <person name="Golyshin P.N."/>
        </authorList>
    </citation>
    <scope>NUCLEOTIDE SEQUENCE [LARGE SCALE GENOMIC DNA]</scope>
    <source>
        <strain evidence="7">ATCC 700651 / DSM 11573 / NCIMB 13689 / SK2</strain>
    </source>
</reference>
<dbReference type="InterPro" id="IPR018119">
    <property type="entry name" value="Strictosidine_synth_cons-reg"/>
</dbReference>
<evidence type="ECO:0000256" key="1">
    <source>
        <dbReference type="ARBA" id="ARBA00009191"/>
    </source>
</evidence>
<keyword evidence="4" id="KW-0472">Membrane</keyword>
<dbReference type="GO" id="GO:0012505">
    <property type="term" value="C:endomembrane system"/>
    <property type="evidence" value="ECO:0007669"/>
    <property type="project" value="TreeGrafter"/>
</dbReference>
<evidence type="ECO:0000313" key="6">
    <source>
        <dbReference type="EMBL" id="CAL16950.1"/>
    </source>
</evidence>
<protein>
    <recommendedName>
        <fullName evidence="5">Strictosidine synthase conserved region domain-containing protein</fullName>
    </recommendedName>
</protein>
<keyword evidence="2" id="KW-0597">Phosphoprotein</keyword>
<dbReference type="Proteomes" id="UP000008871">
    <property type="component" value="Chromosome"/>
</dbReference>
<feature type="transmembrane region" description="Helical" evidence="4">
    <location>
        <begin position="24"/>
        <end position="42"/>
    </location>
</feature>
<feature type="domain" description="Strictosidine synthase conserved region" evidence="5">
    <location>
        <begin position="166"/>
        <end position="254"/>
    </location>
</feature>
<dbReference type="EMBL" id="AM286690">
    <property type="protein sequence ID" value="CAL16950.1"/>
    <property type="molecule type" value="Genomic_DNA"/>
</dbReference>
<evidence type="ECO:0000256" key="4">
    <source>
        <dbReference type="SAM" id="Phobius"/>
    </source>
</evidence>
<keyword evidence="3" id="KW-0325">Glycoprotein</keyword>
<evidence type="ECO:0000259" key="5">
    <source>
        <dbReference type="Pfam" id="PF03088"/>
    </source>
</evidence>
<dbReference type="GO" id="GO:0016787">
    <property type="term" value="F:hydrolase activity"/>
    <property type="evidence" value="ECO:0007669"/>
    <property type="project" value="TreeGrafter"/>
</dbReference>
<dbReference type="AlphaFoldDB" id="Q0VPE8"/>
<organism evidence="6 7">
    <name type="scientific">Alcanivorax borkumensis (strain ATCC 700651 / DSM 11573 / NCIMB 13689 / SK2)</name>
    <dbReference type="NCBI Taxonomy" id="393595"/>
    <lineage>
        <taxon>Bacteria</taxon>
        <taxon>Pseudomonadati</taxon>
        <taxon>Pseudomonadota</taxon>
        <taxon>Gammaproteobacteria</taxon>
        <taxon>Oceanospirillales</taxon>
        <taxon>Alcanivoracaceae</taxon>
        <taxon>Alcanivorax</taxon>
    </lineage>
</organism>
<evidence type="ECO:0000313" key="7">
    <source>
        <dbReference type="Proteomes" id="UP000008871"/>
    </source>
</evidence>
<dbReference type="PANTHER" id="PTHR10426">
    <property type="entry name" value="STRICTOSIDINE SYNTHASE-RELATED"/>
    <property type="match status" value="1"/>
</dbReference>
<dbReference type="HOGENOM" id="CLU_023267_0_1_6"/>
<dbReference type="STRING" id="393595.ABO_1502"/>
<comment type="similarity">
    <text evidence="1">Belongs to the strictosidine synthase family.</text>
</comment>
<dbReference type="eggNOG" id="COG3386">
    <property type="taxonomic scope" value="Bacteria"/>
</dbReference>
<accession>Q0VPE8</accession>
<dbReference type="Pfam" id="PF20067">
    <property type="entry name" value="SSL_N"/>
    <property type="match status" value="1"/>
</dbReference>
<dbReference type="KEGG" id="abo:ABO_1502"/>
<dbReference type="Gene3D" id="2.120.10.30">
    <property type="entry name" value="TolB, C-terminal domain"/>
    <property type="match status" value="1"/>
</dbReference>
<sequence length="393" mass="41958">MAAPCMQASGPRSLTNADLIMKKIIALAVIVTLAAYLLFWPVSIEPVAWQAPKAPALDGPFATNTALRNSKIIGEDQGTGPEDVAINDDGYLYVGYDDGRIVRFDPNGQNPDLIANTEGRPLGLDFSPSGDLIVADGYKGLLSVSASGAITILSTSANGLDYRFTDDVDVDSNGIAYFSDASSKFGPAMHARDDIMEHGGHGRLLRYDPNTEQAEVLLDGLQFANGIALSQNEDFVLVTETGNYRIVRYWLKGEKAGSHDIFMDNLPGIPDGISANGEGTFWLALFSPRNAILDSLSDKPLLRKVALRMPSFLQPQTVAHGFVLGLDEQGQVTHNLQDNSDGAFAPITSAEQHGNTLYLGSLTEPRFAAFTLPGTATATATATATVHDGANKQ</sequence>
<gene>
    <name evidence="6" type="ordered locus">ABO_1502</name>
</gene>
<dbReference type="InterPro" id="IPR011042">
    <property type="entry name" value="6-blade_b-propeller_TolB-like"/>
</dbReference>
<evidence type="ECO:0000256" key="3">
    <source>
        <dbReference type="ARBA" id="ARBA00023180"/>
    </source>
</evidence>
<evidence type="ECO:0000256" key="2">
    <source>
        <dbReference type="ARBA" id="ARBA00022553"/>
    </source>
</evidence>
<keyword evidence="4" id="KW-1133">Transmembrane helix</keyword>
<keyword evidence="7" id="KW-1185">Reference proteome</keyword>
<name>Q0VPE8_ALCBS</name>
<keyword evidence="4" id="KW-0812">Transmembrane</keyword>
<dbReference type="PANTHER" id="PTHR10426:SF88">
    <property type="entry name" value="ADIPOCYTE PLASMA MEMBRANE-ASSOCIATED PROTEIN HEMOMUCIN-RELATED"/>
    <property type="match status" value="1"/>
</dbReference>
<proteinExistence type="inferred from homology"/>